<organism evidence="4 5">
    <name type="scientific">Mizuhopecten yessoensis</name>
    <name type="common">Japanese scallop</name>
    <name type="synonym">Patinopecten yessoensis</name>
    <dbReference type="NCBI Taxonomy" id="6573"/>
    <lineage>
        <taxon>Eukaryota</taxon>
        <taxon>Metazoa</taxon>
        <taxon>Spiralia</taxon>
        <taxon>Lophotrochozoa</taxon>
        <taxon>Mollusca</taxon>
        <taxon>Bivalvia</taxon>
        <taxon>Autobranchia</taxon>
        <taxon>Pteriomorphia</taxon>
        <taxon>Pectinida</taxon>
        <taxon>Pectinoidea</taxon>
        <taxon>Pectinidae</taxon>
        <taxon>Mizuhopecten</taxon>
    </lineage>
</organism>
<reference evidence="4 5" key="1">
    <citation type="journal article" date="2017" name="Nat. Ecol. Evol.">
        <title>Scallop genome provides insights into evolution of bilaterian karyotype and development.</title>
        <authorList>
            <person name="Wang S."/>
            <person name="Zhang J."/>
            <person name="Jiao W."/>
            <person name="Li J."/>
            <person name="Xun X."/>
            <person name="Sun Y."/>
            <person name="Guo X."/>
            <person name="Huan P."/>
            <person name="Dong B."/>
            <person name="Zhang L."/>
            <person name="Hu X."/>
            <person name="Sun X."/>
            <person name="Wang J."/>
            <person name="Zhao C."/>
            <person name="Wang Y."/>
            <person name="Wang D."/>
            <person name="Huang X."/>
            <person name="Wang R."/>
            <person name="Lv J."/>
            <person name="Li Y."/>
            <person name="Zhang Z."/>
            <person name="Liu B."/>
            <person name="Lu W."/>
            <person name="Hui Y."/>
            <person name="Liang J."/>
            <person name="Zhou Z."/>
            <person name="Hou R."/>
            <person name="Li X."/>
            <person name="Liu Y."/>
            <person name="Li H."/>
            <person name="Ning X."/>
            <person name="Lin Y."/>
            <person name="Zhao L."/>
            <person name="Xing Q."/>
            <person name="Dou J."/>
            <person name="Li Y."/>
            <person name="Mao J."/>
            <person name="Guo H."/>
            <person name="Dou H."/>
            <person name="Li T."/>
            <person name="Mu C."/>
            <person name="Jiang W."/>
            <person name="Fu Q."/>
            <person name="Fu X."/>
            <person name="Miao Y."/>
            <person name="Liu J."/>
            <person name="Yu Q."/>
            <person name="Li R."/>
            <person name="Liao H."/>
            <person name="Li X."/>
            <person name="Kong Y."/>
            <person name="Jiang Z."/>
            <person name="Chourrout D."/>
            <person name="Li R."/>
            <person name="Bao Z."/>
        </authorList>
    </citation>
    <scope>NUCLEOTIDE SEQUENCE [LARGE SCALE GENOMIC DNA]</scope>
    <source>
        <strain evidence="4 5">PY_sf001</strain>
    </source>
</reference>
<name>A0A210PZ16_MIZYE</name>
<feature type="chain" id="PRO_5012080855" evidence="2">
    <location>
        <begin position="19"/>
        <end position="749"/>
    </location>
</feature>
<feature type="transmembrane region" description="Helical" evidence="1">
    <location>
        <begin position="386"/>
        <end position="409"/>
    </location>
</feature>
<dbReference type="AlphaFoldDB" id="A0A210PZ16"/>
<feature type="signal peptide" evidence="2">
    <location>
        <begin position="1"/>
        <end position="18"/>
    </location>
</feature>
<keyword evidence="1" id="KW-0812">Transmembrane</keyword>
<feature type="domain" description="Nose resistant-to-fluoxetine protein N-terminal" evidence="3">
    <location>
        <begin position="95"/>
        <end position="218"/>
    </location>
</feature>
<evidence type="ECO:0000313" key="4">
    <source>
        <dbReference type="EMBL" id="OWF41722.1"/>
    </source>
</evidence>
<dbReference type="GO" id="GO:0016747">
    <property type="term" value="F:acyltransferase activity, transferring groups other than amino-acyl groups"/>
    <property type="evidence" value="ECO:0007669"/>
    <property type="project" value="InterPro"/>
</dbReference>
<feature type="transmembrane region" description="Helical" evidence="1">
    <location>
        <begin position="675"/>
        <end position="694"/>
    </location>
</feature>
<feature type="transmembrane region" description="Helical" evidence="1">
    <location>
        <begin position="706"/>
        <end position="727"/>
    </location>
</feature>
<feature type="transmembrane region" description="Helical" evidence="1">
    <location>
        <begin position="498"/>
        <end position="514"/>
    </location>
</feature>
<dbReference type="EMBL" id="NEDP02005362">
    <property type="protein sequence ID" value="OWF41722.1"/>
    <property type="molecule type" value="Genomic_DNA"/>
</dbReference>
<accession>A0A210PZ16</accession>
<evidence type="ECO:0000256" key="1">
    <source>
        <dbReference type="SAM" id="Phobius"/>
    </source>
</evidence>
<gene>
    <name evidence="4" type="ORF">KP79_PYT02120</name>
</gene>
<keyword evidence="2" id="KW-0732">Signal</keyword>
<dbReference type="SMART" id="SM00703">
    <property type="entry name" value="NRF"/>
    <property type="match status" value="1"/>
</dbReference>
<dbReference type="InterPro" id="IPR002656">
    <property type="entry name" value="Acyl_transf_3_dom"/>
</dbReference>
<evidence type="ECO:0000259" key="3">
    <source>
        <dbReference type="SMART" id="SM00703"/>
    </source>
</evidence>
<dbReference type="OrthoDB" id="207378at2759"/>
<dbReference type="PANTHER" id="PTHR11161:SF0">
    <property type="entry name" value="O-ACYLTRANSFERASE LIKE PROTEIN"/>
    <property type="match status" value="1"/>
</dbReference>
<proteinExistence type="predicted"/>
<sequence length="749" mass="83686">MAWTVLLLWTICVCLTYGQQDSYSSLMEGLHNLPERAAQTQLLQSQIMNSDYTKPGVRLYSMTSMLSPLKRDSFLSSLEAALPLLRANITQYNVSETCLNHTEKFVIGLVERQMWSFRMLDAVGKPPSALLNFNLNWFGSYEECKNITIPAFRGKYCSVNFPLVKSNGSAQDTPVAMGMGILPGVNIGVCVPDSCSGEDVSNLINTVFSVTLDTIDTGSLTLDAGKSICQENELELDTKAIVVLVIASLFLALMVIATLYDLVCIQWPTDKLQEYETITNGGATFTHKIKGDEGETQPLLGAPDVESIKAPGMLGQALLAFSIYSNACKILNTHQGSGSITCMNGVRFLSMSWVLLGHSFAFGLGMGDNLLTFLPEMVKTWTAHVILNALVSVDSFFTISGLLLSYLVLKEMKKKNGKLNWGMFYFHRFWRLTPPYMLLMMVYVPLFRYMFEGPKWMQGGSEQNFCADTWWTNLLYINNFVRADKMCMGWSWYLANDMQFYVLSPLMLVPLFFVPTIGLIVCLVFLLAVLITAGVISSVEGMPPTLIGGGGTPAGLQHYFMDYYIVPYCRMGTYVVGIITGYILYKTDCRCRINRYVNLVCWLVAAAVAMSVVYGLYDPVNGHPLSIEVSALYNTTNRIAWGASLCWVIFACATGNGGYVNTLLSWKAFIPLSRLTYCGYLIHPIIMFAFYFSHQTPIHFDIFTMIMYYLGFLCLSFMAAFVISLAFEAPFMGLEKVLFKRERSEKKGV</sequence>
<feature type="transmembrane region" description="Helical" evidence="1">
    <location>
        <begin position="639"/>
        <end position="663"/>
    </location>
</feature>
<feature type="transmembrane region" description="Helical" evidence="1">
    <location>
        <begin position="597"/>
        <end position="617"/>
    </location>
</feature>
<dbReference type="Pfam" id="PF20146">
    <property type="entry name" value="NRF"/>
    <property type="match status" value="1"/>
</dbReference>
<dbReference type="InterPro" id="IPR052728">
    <property type="entry name" value="O2_lipid_transport_reg"/>
</dbReference>
<dbReference type="Pfam" id="PF01757">
    <property type="entry name" value="Acyl_transf_3"/>
    <property type="match status" value="1"/>
</dbReference>
<dbReference type="Proteomes" id="UP000242188">
    <property type="component" value="Unassembled WGS sequence"/>
</dbReference>
<feature type="transmembrane region" description="Helical" evidence="1">
    <location>
        <begin position="519"/>
        <end position="539"/>
    </location>
</feature>
<feature type="transmembrane region" description="Helical" evidence="1">
    <location>
        <begin position="565"/>
        <end position="585"/>
    </location>
</feature>
<evidence type="ECO:0000313" key="5">
    <source>
        <dbReference type="Proteomes" id="UP000242188"/>
    </source>
</evidence>
<keyword evidence="1" id="KW-1133">Transmembrane helix</keyword>
<feature type="transmembrane region" description="Helical" evidence="1">
    <location>
        <begin position="348"/>
        <end position="366"/>
    </location>
</feature>
<dbReference type="PANTHER" id="PTHR11161">
    <property type="entry name" value="O-ACYLTRANSFERASE"/>
    <property type="match status" value="1"/>
</dbReference>
<feature type="transmembrane region" description="Helical" evidence="1">
    <location>
        <begin position="429"/>
        <end position="451"/>
    </location>
</feature>
<feature type="transmembrane region" description="Helical" evidence="1">
    <location>
        <begin position="240"/>
        <end position="263"/>
    </location>
</feature>
<comment type="caution">
    <text evidence="4">The sequence shown here is derived from an EMBL/GenBank/DDBJ whole genome shotgun (WGS) entry which is preliminary data.</text>
</comment>
<evidence type="ECO:0000256" key="2">
    <source>
        <dbReference type="SAM" id="SignalP"/>
    </source>
</evidence>
<keyword evidence="1" id="KW-0472">Membrane</keyword>
<keyword evidence="5" id="KW-1185">Reference proteome</keyword>
<dbReference type="InterPro" id="IPR006621">
    <property type="entry name" value="Nose-resist-to-fluoxetine_N"/>
</dbReference>
<protein>
    <submittedName>
        <fullName evidence="4">Nose resistant to fluoxetine protein 6</fullName>
    </submittedName>
</protein>